<dbReference type="SUPFAM" id="SSF56601">
    <property type="entry name" value="beta-lactamase/transpeptidase-like"/>
    <property type="match status" value="1"/>
</dbReference>
<dbReference type="InterPro" id="IPR045155">
    <property type="entry name" value="Beta-lactam_cat"/>
</dbReference>
<reference evidence="2 3" key="2">
    <citation type="journal article" date="2016" name="Int. J. Syst. Evol. Microbiol.">
        <title>Bacillus gobiensis sp. nov., isolated from a soil sample.</title>
        <authorList>
            <person name="Liu B."/>
            <person name="Liu G.H."/>
            <person name="Cetin S."/>
            <person name="Schumann P."/>
            <person name="Pan Z.Z."/>
            <person name="Chen Q.Q."/>
        </authorList>
    </citation>
    <scope>NUCLEOTIDE SEQUENCE [LARGE SCALE GENOMIC DNA]</scope>
    <source>
        <strain evidence="2 3">FJAT-4402</strain>
    </source>
</reference>
<evidence type="ECO:0000313" key="2">
    <source>
        <dbReference type="EMBL" id="ALC83679.1"/>
    </source>
</evidence>
<dbReference type="PANTHER" id="PTHR35333:SF3">
    <property type="entry name" value="BETA-LACTAMASE-TYPE TRANSPEPTIDASE FOLD CONTAINING PROTEIN"/>
    <property type="match status" value="1"/>
</dbReference>
<proteinExistence type="predicted"/>
<evidence type="ECO:0000259" key="1">
    <source>
        <dbReference type="Pfam" id="PF13354"/>
    </source>
</evidence>
<keyword evidence="3" id="KW-1185">Reference proteome</keyword>
<dbReference type="Pfam" id="PF13354">
    <property type="entry name" value="Beta-lactamase2"/>
    <property type="match status" value="1"/>
</dbReference>
<dbReference type="InterPro" id="IPR012338">
    <property type="entry name" value="Beta-lactam/transpept-like"/>
</dbReference>
<sequence>MNLTEAKPEVGHIIGSYEKNVSLCICTDDGEININDNQRMAAASVIKLPILLEGFRQSNVNLLNLETKIEVTDQDRVGGSGVLKSFRGVEQLSVRNLMALMITVSDNTASNLLIDLIGMKNIQSFVNSVGCSNSFLRRHFMDTQAMKAGIENETTARDMVGCLKLIAEKNSIFTELNREEMLSMLSGQQFHKLINQPVGPNIELYNKTGDLPGIDHDVAILKHKERLVYIAMLTKGWKDRETGLKIIKRIGQLMMRYIKEAAADENTC</sequence>
<dbReference type="Gene3D" id="3.40.710.10">
    <property type="entry name" value="DD-peptidase/beta-lactamase superfamily"/>
    <property type="match status" value="1"/>
</dbReference>
<dbReference type="EMBL" id="CP012600">
    <property type="protein sequence ID" value="ALC83679.1"/>
    <property type="molecule type" value="Genomic_DNA"/>
</dbReference>
<dbReference type="GO" id="GO:0008800">
    <property type="term" value="F:beta-lactamase activity"/>
    <property type="evidence" value="ECO:0007669"/>
    <property type="project" value="InterPro"/>
</dbReference>
<dbReference type="PANTHER" id="PTHR35333">
    <property type="entry name" value="BETA-LACTAMASE"/>
    <property type="match status" value="1"/>
</dbReference>
<evidence type="ECO:0000313" key="3">
    <source>
        <dbReference type="Proteomes" id="UP000067625"/>
    </source>
</evidence>
<organism evidence="2 3">
    <name type="scientific">Bacillus gobiensis</name>
    <dbReference type="NCBI Taxonomy" id="1441095"/>
    <lineage>
        <taxon>Bacteria</taxon>
        <taxon>Bacillati</taxon>
        <taxon>Bacillota</taxon>
        <taxon>Bacilli</taxon>
        <taxon>Bacillales</taxon>
        <taxon>Bacillaceae</taxon>
        <taxon>Bacillus</taxon>
    </lineage>
</organism>
<dbReference type="STRING" id="1441095.AM592_20755"/>
<protein>
    <recommendedName>
        <fullName evidence="1">Beta-lactamase class A catalytic domain-containing protein</fullName>
    </recommendedName>
</protein>
<dbReference type="OrthoDB" id="9775096at2"/>
<gene>
    <name evidence="2" type="ORF">AM592_20755</name>
</gene>
<dbReference type="RefSeq" id="WP_053605542.1">
    <property type="nucleotide sequence ID" value="NZ_CP012600.1"/>
</dbReference>
<dbReference type="AlphaFoldDB" id="A0A0M4FMQ0"/>
<accession>A0A0M4FMQ0</accession>
<dbReference type="InterPro" id="IPR000871">
    <property type="entry name" value="Beta-lactam_class-A"/>
</dbReference>
<dbReference type="Proteomes" id="UP000067625">
    <property type="component" value="Chromosome"/>
</dbReference>
<dbReference type="PATRIC" id="fig|1441095.3.peg.4593"/>
<feature type="domain" description="Beta-lactamase class A catalytic" evidence="1">
    <location>
        <begin position="28"/>
        <end position="234"/>
    </location>
</feature>
<name>A0A0M4FMQ0_9BACI</name>
<dbReference type="GO" id="GO:0046677">
    <property type="term" value="P:response to antibiotic"/>
    <property type="evidence" value="ECO:0007669"/>
    <property type="project" value="InterPro"/>
</dbReference>
<dbReference type="GO" id="GO:0030655">
    <property type="term" value="P:beta-lactam antibiotic catabolic process"/>
    <property type="evidence" value="ECO:0007669"/>
    <property type="project" value="InterPro"/>
</dbReference>
<reference evidence="3" key="1">
    <citation type="submission" date="2015-08" db="EMBL/GenBank/DDBJ databases">
        <title>Genome sequencing project for genomic taxonomy and phylogenomics of Bacillus-like bacteria.</title>
        <authorList>
            <person name="Liu B."/>
            <person name="Wang J."/>
            <person name="Zhu Y."/>
            <person name="Liu G."/>
            <person name="Chen Q."/>
            <person name="Chen Z."/>
            <person name="Lan J."/>
            <person name="Che J."/>
            <person name="Ge C."/>
            <person name="Shi H."/>
            <person name="Pan Z."/>
            <person name="Liu X."/>
        </authorList>
    </citation>
    <scope>NUCLEOTIDE SEQUENCE [LARGE SCALE GENOMIC DNA]</scope>
    <source>
        <strain evidence="3">FJAT-4402</strain>
    </source>
</reference>